<proteinExistence type="predicted"/>
<dbReference type="PANTHER" id="PTHR30024:SF7">
    <property type="entry name" value="NITRATE_NITRITE BINDING PROTEIN NRTA"/>
    <property type="match status" value="1"/>
</dbReference>
<dbReference type="Pfam" id="PF13379">
    <property type="entry name" value="NMT1_2"/>
    <property type="match status" value="1"/>
</dbReference>
<keyword evidence="1" id="KW-0732">Signal</keyword>
<accession>A0A512BXB3</accession>
<dbReference type="SUPFAM" id="SSF53850">
    <property type="entry name" value="Periplasmic binding protein-like II"/>
    <property type="match status" value="1"/>
</dbReference>
<sequence length="347" mass="37685">MINRRHFLATAGGAAAAGALGFPRLAQAATPASITFGPALPVYALTFVAVEKGFFKDEGVDVKTVITDAGARSRQTLAAVDALFAHGDGSHPLQLSNRGKKAKLILATQMVPSTANMVIRQDLFDQGINTVEKLGQWKRPDGAKPIVAATAIGSGTWMLGTYVFEARKLGQNINWVAGGGSKTMLAGLQSKQFDVIMAPPAWQLEAERNGFGKTLYDVRTPGVVAQDFGGNLPVLAFYTLEDTIEQNPALVQSTVNALYKAMRWVKETPVDEVFALLGTKYYGSIDPASAKAELAFDKETWDYNGRITKEDFERGGRVWYRNGTDIPPMKYEDVVDMRFLDAAQKKA</sequence>
<keyword evidence="3" id="KW-1185">Reference proteome</keyword>
<dbReference type="OrthoDB" id="7374733at2"/>
<dbReference type="RefSeq" id="WP_114188455.1">
    <property type="nucleotide sequence ID" value="NZ_BJYU01000068.1"/>
</dbReference>
<name>A0A512BXB3_9HYPH</name>
<dbReference type="InterPro" id="IPR019546">
    <property type="entry name" value="TAT_signal_bac_arc"/>
</dbReference>
<gene>
    <name evidence="2" type="ORF">MAE02_42880</name>
</gene>
<feature type="signal peptide" evidence="1">
    <location>
        <begin position="1"/>
        <end position="28"/>
    </location>
</feature>
<dbReference type="AlphaFoldDB" id="A0A512BXB3"/>
<dbReference type="Pfam" id="PF10518">
    <property type="entry name" value="TAT_signal"/>
    <property type="match status" value="1"/>
</dbReference>
<dbReference type="EMBL" id="BJYU01000068">
    <property type="protein sequence ID" value="GEO16592.1"/>
    <property type="molecule type" value="Genomic_DNA"/>
</dbReference>
<dbReference type="Proteomes" id="UP000321085">
    <property type="component" value="Unassembled WGS sequence"/>
</dbReference>
<dbReference type="PROSITE" id="PS51318">
    <property type="entry name" value="TAT"/>
    <property type="match status" value="1"/>
</dbReference>
<evidence type="ECO:0000256" key="1">
    <source>
        <dbReference type="SAM" id="SignalP"/>
    </source>
</evidence>
<comment type="caution">
    <text evidence="2">The sequence shown here is derived from an EMBL/GenBank/DDBJ whole genome shotgun (WGS) entry which is preliminary data.</text>
</comment>
<dbReference type="PANTHER" id="PTHR30024">
    <property type="entry name" value="ALIPHATIC SULFONATES-BINDING PROTEIN-RELATED"/>
    <property type="match status" value="1"/>
</dbReference>
<reference evidence="2 3" key="1">
    <citation type="submission" date="2019-07" db="EMBL/GenBank/DDBJ databases">
        <title>Whole genome shotgun sequence of Microvirga aerophila NBRC 106136.</title>
        <authorList>
            <person name="Hosoyama A."/>
            <person name="Uohara A."/>
            <person name="Ohji S."/>
            <person name="Ichikawa N."/>
        </authorList>
    </citation>
    <scope>NUCLEOTIDE SEQUENCE [LARGE SCALE GENOMIC DNA]</scope>
    <source>
        <strain evidence="2 3">NBRC 106136</strain>
    </source>
</reference>
<evidence type="ECO:0000313" key="2">
    <source>
        <dbReference type="EMBL" id="GEO16592.1"/>
    </source>
</evidence>
<protein>
    <submittedName>
        <fullName evidence="2">ABC transporter substrate-binding protein</fullName>
    </submittedName>
</protein>
<evidence type="ECO:0000313" key="3">
    <source>
        <dbReference type="Proteomes" id="UP000321085"/>
    </source>
</evidence>
<feature type="chain" id="PRO_5022137974" evidence="1">
    <location>
        <begin position="29"/>
        <end position="347"/>
    </location>
</feature>
<dbReference type="Gene3D" id="3.40.190.10">
    <property type="entry name" value="Periplasmic binding protein-like II"/>
    <property type="match status" value="2"/>
</dbReference>
<dbReference type="InterPro" id="IPR006311">
    <property type="entry name" value="TAT_signal"/>
</dbReference>
<organism evidence="2 3">
    <name type="scientific">Microvirga aerophila</name>
    <dbReference type="NCBI Taxonomy" id="670291"/>
    <lineage>
        <taxon>Bacteria</taxon>
        <taxon>Pseudomonadati</taxon>
        <taxon>Pseudomonadota</taxon>
        <taxon>Alphaproteobacteria</taxon>
        <taxon>Hyphomicrobiales</taxon>
        <taxon>Methylobacteriaceae</taxon>
        <taxon>Microvirga</taxon>
    </lineage>
</organism>